<evidence type="ECO:0000313" key="2">
    <source>
        <dbReference type="EMBL" id="BBD08235.1"/>
    </source>
</evidence>
<proteinExistence type="predicted"/>
<gene>
    <name evidence="2" type="ORF">DFE_1509</name>
</gene>
<sequence>MDIETAMNRTIIKYTTTALAVLITLVLLGWFVLLPVVLTGILPGLVNDAQEVVELRSCSVRMVGLSETSLHGVVLSVPGVAELEIGQMDVTYSLAGLRNGRIGDVRIADVRLELAPSLDQPVKTNTPDRAATEGALPALPPLNRIVISSGMLHLPLGQEVHAIPFSLEFTTASDRSGGKLALLAAPMGATLSAKASLQLGAYPGVTPSDAAPGVTMSINLKGLALQQLLPLLSSSSSDLTLHGQTTASADGSYNLSTGKFRLGQFTLSIDSPVILEKGKVLASGQGLQASLHQDAKDGFPFTLEMLPLHGFGASTGLRAQGRVQTGDATSLEADYTLEQHGDEFPVKALLSGALRASQETDNWTASTIGDIQGAFRSGEDKVLMDNATYALNARGRGDDGTLDWGLFLPPQQLTKAGIDLKTEALRASGTLSGSLSSSITGTVQGILPKVRLSSDGIEARADFNLRGTVRALPEPEAAITLIGRNISIKTPQAQVSKGTLTLPLAYPPTKANKGTLSIPVIKAMDRQWGQLQLDVRQDRQSVLLDGAYLGALLPGLRAEISARINPVSIPLFEASAKVDGYALPPGFELVTLTPELTNITGSGTLSAQTKMRYGPSGLVATGQAQITNGIIEDIKRDARISGINASLNMPNLLELQSAPLQRLAFDQVSYKDISINDGHLLFQLNGSKETIIEGVRFRWLGGLIQSLPLRLTPDQTDYELTLYCSDLSITQLLSQLGFAQASGEGKISGKIPVRIKDGQVTFDEAELQSSPEEGGRIMVEQADSLLSGVPPGSPQYVQMKIASEALKSFEYKWAKVTATSEGETLKVQLQLDGQPAENLPFEYSEDYGLVELKTAGQGMKFQGIRLDVNFNLPLDRMLRLRKLFSKEQ</sequence>
<evidence type="ECO:0000313" key="3">
    <source>
        <dbReference type="Proteomes" id="UP000269883"/>
    </source>
</evidence>
<name>A0A2Z6AYJ2_9BACT</name>
<organism evidence="2 3">
    <name type="scientific">Desulfovibrio ferrophilus</name>
    <dbReference type="NCBI Taxonomy" id="241368"/>
    <lineage>
        <taxon>Bacteria</taxon>
        <taxon>Pseudomonadati</taxon>
        <taxon>Thermodesulfobacteriota</taxon>
        <taxon>Desulfovibrionia</taxon>
        <taxon>Desulfovibrionales</taxon>
        <taxon>Desulfovibrionaceae</taxon>
        <taxon>Desulfovibrio</taxon>
    </lineage>
</organism>
<dbReference type="EMBL" id="AP017378">
    <property type="protein sequence ID" value="BBD08235.1"/>
    <property type="molecule type" value="Genomic_DNA"/>
</dbReference>
<keyword evidence="1" id="KW-0472">Membrane</keyword>
<protein>
    <submittedName>
        <fullName evidence="2">Dicarboxylate transport</fullName>
    </submittedName>
</protein>
<accession>A0A2Z6AYJ2</accession>
<feature type="transmembrane region" description="Helical" evidence="1">
    <location>
        <begin position="12"/>
        <end position="33"/>
    </location>
</feature>
<evidence type="ECO:0000256" key="1">
    <source>
        <dbReference type="SAM" id="Phobius"/>
    </source>
</evidence>
<reference evidence="2 3" key="1">
    <citation type="journal article" date="2018" name="Sci. Adv.">
        <title>Multi-heme cytochromes provide a pathway for survival in energy-limited environments.</title>
        <authorList>
            <person name="Deng X."/>
            <person name="Dohmae N."/>
            <person name="Nealson K.H."/>
            <person name="Hashimoto K."/>
            <person name="Okamoto A."/>
        </authorList>
    </citation>
    <scope>NUCLEOTIDE SEQUENCE [LARGE SCALE GENOMIC DNA]</scope>
    <source>
        <strain evidence="2 3">IS5</strain>
    </source>
</reference>
<keyword evidence="1" id="KW-1133">Transmembrane helix</keyword>
<keyword evidence="3" id="KW-1185">Reference proteome</keyword>
<keyword evidence="1" id="KW-0812">Transmembrane</keyword>
<dbReference type="AlphaFoldDB" id="A0A2Z6AYJ2"/>
<dbReference type="KEGG" id="dfl:DFE_1509"/>
<dbReference type="Proteomes" id="UP000269883">
    <property type="component" value="Chromosome"/>
</dbReference>